<sequence length="306" mass="34539">MNISKLTATQDKMLDMEVELQLGYTIPTSGRYDTSCMLSYKGEDIVRQIQAIQTKAEAAKLDPTQANIITGFHNLFRLSYLQECLIGEDIFPANSTLEYLEKALKGSPETDPLARKAQNLWDAVTKFLPTERANSPIPNNHWATFTPEFLQAIHWIIGHNLISNAGTYRANWCAPAHEDWVYLGPHLVEPALKLLCTHVRQALDTDNNNNLSCRIQLAASFLTNFLHIHPFFDGNGRVARLAVSWLLADLTIVPIPLTSKQGCPHFLQYLQRSCSPDPPHESTFSRLLLESAFHTIRKARFSLNLE</sequence>
<dbReference type="GO" id="GO:0005524">
    <property type="term" value="F:ATP binding"/>
    <property type="evidence" value="ECO:0007669"/>
    <property type="project" value="UniProtKB-KW"/>
</dbReference>
<dbReference type="PANTHER" id="PTHR13504">
    <property type="entry name" value="FIDO DOMAIN-CONTAINING PROTEIN DDB_G0283145"/>
    <property type="match status" value="1"/>
</dbReference>
<dbReference type="PROSITE" id="PS51459">
    <property type="entry name" value="FIDO"/>
    <property type="match status" value="1"/>
</dbReference>
<dbReference type="Proteomes" id="UP000325313">
    <property type="component" value="Unassembled WGS sequence"/>
</dbReference>
<gene>
    <name evidence="4" type="ORF">PGTUg99_014868</name>
</gene>
<evidence type="ECO:0000313" key="5">
    <source>
        <dbReference type="Proteomes" id="UP000325313"/>
    </source>
</evidence>
<dbReference type="SUPFAM" id="SSF140931">
    <property type="entry name" value="Fic-like"/>
    <property type="match status" value="1"/>
</dbReference>
<reference evidence="4 5" key="1">
    <citation type="submission" date="2019-05" db="EMBL/GenBank/DDBJ databases">
        <title>Emergence of the Ug99 lineage of the wheat stem rust pathogen through somatic hybridization.</title>
        <authorList>
            <person name="Li F."/>
            <person name="Upadhyaya N.M."/>
            <person name="Sperschneider J."/>
            <person name="Matny O."/>
            <person name="Nguyen-Phuc H."/>
            <person name="Mago R."/>
            <person name="Raley C."/>
            <person name="Miller M.E."/>
            <person name="Silverstein K.A.T."/>
            <person name="Henningsen E."/>
            <person name="Hirsch C.D."/>
            <person name="Visser B."/>
            <person name="Pretorius Z.A."/>
            <person name="Steffenson B.J."/>
            <person name="Schwessinger B."/>
            <person name="Dodds P.N."/>
            <person name="Figueroa M."/>
        </authorList>
    </citation>
    <scope>NUCLEOTIDE SEQUENCE [LARGE SCALE GENOMIC DNA]</scope>
    <source>
        <strain evidence="4 5">Ug99</strain>
    </source>
</reference>
<feature type="binding site" evidence="2">
    <location>
        <begin position="233"/>
        <end position="240"/>
    </location>
    <ligand>
        <name>ATP</name>
        <dbReference type="ChEBI" id="CHEBI:30616"/>
    </ligand>
</feature>
<evidence type="ECO:0000256" key="1">
    <source>
        <dbReference type="PIRSR" id="PIRSR640198-1"/>
    </source>
</evidence>
<evidence type="ECO:0000256" key="2">
    <source>
        <dbReference type="PIRSR" id="PIRSR640198-2"/>
    </source>
</evidence>
<feature type="active site" evidence="1">
    <location>
        <position position="229"/>
    </location>
</feature>
<name>A0A5B0PPE5_PUCGR</name>
<dbReference type="AlphaFoldDB" id="A0A5B0PPE5"/>
<proteinExistence type="predicted"/>
<organism evidence="4 5">
    <name type="scientific">Puccinia graminis f. sp. tritici</name>
    <dbReference type="NCBI Taxonomy" id="56615"/>
    <lineage>
        <taxon>Eukaryota</taxon>
        <taxon>Fungi</taxon>
        <taxon>Dikarya</taxon>
        <taxon>Basidiomycota</taxon>
        <taxon>Pucciniomycotina</taxon>
        <taxon>Pucciniomycetes</taxon>
        <taxon>Pucciniales</taxon>
        <taxon>Pucciniaceae</taxon>
        <taxon>Puccinia</taxon>
    </lineage>
</organism>
<dbReference type="InterPro" id="IPR003812">
    <property type="entry name" value="Fido"/>
</dbReference>
<dbReference type="EMBL" id="VDEP01000337">
    <property type="protein sequence ID" value="KAA1102554.1"/>
    <property type="molecule type" value="Genomic_DNA"/>
</dbReference>
<dbReference type="Gene3D" id="1.10.3290.10">
    <property type="entry name" value="Fido-like domain"/>
    <property type="match status" value="1"/>
</dbReference>
<dbReference type="Pfam" id="PF02661">
    <property type="entry name" value="Fic"/>
    <property type="match status" value="1"/>
</dbReference>
<keyword evidence="2" id="KW-0547">Nucleotide-binding</keyword>
<keyword evidence="2" id="KW-0067">ATP-binding</keyword>
<protein>
    <recommendedName>
        <fullName evidence="3">Fido domain-containing protein</fullName>
    </recommendedName>
</protein>
<comment type="caution">
    <text evidence="4">The sequence shown here is derived from an EMBL/GenBank/DDBJ whole genome shotgun (WGS) entry which is preliminary data.</text>
</comment>
<dbReference type="PANTHER" id="PTHR13504:SF38">
    <property type="entry name" value="FIDO DOMAIN-CONTAINING PROTEIN"/>
    <property type="match status" value="1"/>
</dbReference>
<evidence type="ECO:0000259" key="3">
    <source>
        <dbReference type="PROSITE" id="PS51459"/>
    </source>
</evidence>
<feature type="domain" description="Fido" evidence="3">
    <location>
        <begin position="145"/>
        <end position="290"/>
    </location>
</feature>
<accession>A0A5B0PPE5</accession>
<evidence type="ECO:0000313" key="4">
    <source>
        <dbReference type="EMBL" id="KAA1102554.1"/>
    </source>
</evidence>
<dbReference type="InterPro" id="IPR036597">
    <property type="entry name" value="Fido-like_dom_sf"/>
</dbReference>
<dbReference type="InterPro" id="IPR040198">
    <property type="entry name" value="Fido_containing"/>
</dbReference>